<evidence type="ECO:0000313" key="3">
    <source>
        <dbReference type="Proteomes" id="UP000011137"/>
    </source>
</evidence>
<organism evidence="2 3">
    <name type="scientific">Haloarcula vallismortis tailed virus 1</name>
    <dbReference type="NCBI Taxonomy" id="1262528"/>
    <lineage>
        <taxon>Viruses</taxon>
        <taxon>Duplodnaviria</taxon>
        <taxon>Heunggongvirae</taxon>
        <taxon>Uroviricota</taxon>
        <taxon>Caudoviricetes</taxon>
        <taxon>Thumleimavirales</taxon>
        <taxon>Druskaviridae</taxon>
        <taxon>Tredecimvirus</taxon>
        <taxon>Tredecimvirus thailandense</taxon>
        <taxon>Tredecimvirus HVTV1</taxon>
    </lineage>
</organism>
<evidence type="ECO:0000259" key="1">
    <source>
        <dbReference type="SMART" id="SM00731"/>
    </source>
</evidence>
<name>L7TGV3_9CAUD</name>
<dbReference type="OrthoDB" id="9775at10239"/>
<dbReference type="SMART" id="SM00731">
    <property type="entry name" value="SprT"/>
    <property type="match status" value="1"/>
</dbReference>
<keyword evidence="3" id="KW-1185">Reference proteome</keyword>
<dbReference type="RefSeq" id="YP_007378970.1">
    <property type="nucleotide sequence ID" value="NC_020158.1"/>
</dbReference>
<dbReference type="KEGG" id="vg:14477306"/>
<proteinExistence type="predicted"/>
<sequence length="238" mass="27957">MMRRVCVASGAEVKIDMCEHCPGSGANPFEKKSLTMDGVDANATKEAQAGQQEWEKDPQTRDRFMQYAEAYMEWVFEEYGFEVLTRDMVTMRESGRMTRLLGRCDENEPYDVEVILSWDAYKKRGYEWERLRNTVKHELVHASTFVEYGYMGHGPTFIQEAKRLDVTNISRYDEPDPRYFIVCDGCGLVLWRQKKSKKVKDPERHMSYCANCSEKSWVVMTDPPAKNHPRWTERRTEF</sequence>
<dbReference type="Proteomes" id="UP000011137">
    <property type="component" value="Segment"/>
</dbReference>
<protein>
    <submittedName>
        <fullName evidence="2">SprT-like protein</fullName>
    </submittedName>
</protein>
<feature type="domain" description="SprT-like" evidence="1">
    <location>
        <begin position="66"/>
        <end position="219"/>
    </location>
</feature>
<dbReference type="EMBL" id="KC117377">
    <property type="protein sequence ID" value="AGC34434.1"/>
    <property type="molecule type" value="Genomic_DNA"/>
</dbReference>
<dbReference type="InterPro" id="IPR006640">
    <property type="entry name" value="SprT-like_domain"/>
</dbReference>
<accession>L7TGV3</accession>
<evidence type="ECO:0000313" key="2">
    <source>
        <dbReference type="EMBL" id="AGC34434.1"/>
    </source>
</evidence>
<gene>
    <name evidence="2" type="primary">65</name>
    <name evidence="2" type="ORF">HVTV1_65</name>
</gene>
<dbReference type="GeneID" id="14477306"/>
<dbReference type="GO" id="GO:0006950">
    <property type="term" value="P:response to stress"/>
    <property type="evidence" value="ECO:0007669"/>
    <property type="project" value="UniProtKB-ARBA"/>
</dbReference>
<dbReference type="Pfam" id="PF10263">
    <property type="entry name" value="SprT-like"/>
    <property type="match status" value="1"/>
</dbReference>
<reference evidence="2 3" key="1">
    <citation type="journal article" date="2013" name="J. Virol.">
        <title>Insights into head-tailed viruses infecting extremely halophilic archaea.</title>
        <authorList>
            <person name="Pietila M.K."/>
            <person name="Laurinmaki P."/>
            <person name="Russell D.A."/>
            <person name="Ko C.C."/>
            <person name="Jacobs-Sera D."/>
            <person name="Butcher S.J."/>
            <person name="Bamford D.H."/>
            <person name="Hendrix R.W."/>
        </authorList>
    </citation>
    <scope>NUCLEOTIDE SEQUENCE [LARGE SCALE GENOMIC DNA]</scope>
</reference>